<dbReference type="Gene3D" id="3.90.1150.160">
    <property type="match status" value="1"/>
</dbReference>
<dbReference type="InterPro" id="IPR002129">
    <property type="entry name" value="PyrdxlP-dep_de-COase"/>
</dbReference>
<evidence type="ECO:0000256" key="7">
    <source>
        <dbReference type="PIRSR" id="PIRSR602129-50"/>
    </source>
</evidence>
<evidence type="ECO:0000256" key="9">
    <source>
        <dbReference type="RuleBase" id="RU361171"/>
    </source>
</evidence>
<dbReference type="STRING" id="1071382.H2AQL1"/>
<evidence type="ECO:0000256" key="4">
    <source>
        <dbReference type="ARBA" id="ARBA00022898"/>
    </source>
</evidence>
<gene>
    <name evidence="11" type="primary">KAFR0B03640</name>
    <name evidence="11" type="ORF">KAFR_0B03640</name>
</gene>
<dbReference type="GO" id="GO:0004351">
    <property type="term" value="F:glutamate decarboxylase activity"/>
    <property type="evidence" value="ECO:0007669"/>
    <property type="project" value="UniProtKB-EC"/>
</dbReference>
<feature type="region of interest" description="Disordered" evidence="10">
    <location>
        <begin position="1"/>
        <end position="25"/>
    </location>
</feature>
<evidence type="ECO:0000256" key="6">
    <source>
        <dbReference type="ARBA" id="ARBA00048868"/>
    </source>
</evidence>
<evidence type="ECO:0000256" key="5">
    <source>
        <dbReference type="ARBA" id="ARBA00023239"/>
    </source>
</evidence>
<reference evidence="11 12" key="1">
    <citation type="journal article" date="2011" name="Proc. Natl. Acad. Sci. U.S.A.">
        <title>Evolutionary erosion of yeast sex chromosomes by mating-type switching accidents.</title>
        <authorList>
            <person name="Gordon J.L."/>
            <person name="Armisen D."/>
            <person name="Proux-Wera E."/>
            <person name="Oheigeartaigh S.S."/>
            <person name="Byrne K.P."/>
            <person name="Wolfe K.H."/>
        </authorList>
    </citation>
    <scope>NUCLEOTIDE SEQUENCE [LARGE SCALE GENOMIC DNA]</scope>
    <source>
        <strain evidence="12">ATCC 22294 / BCRC 22015 / CBS 2517 / CECT 1963 / NBRC 1671 / NRRL Y-8276</strain>
    </source>
</reference>
<feature type="modified residue" description="N6-(pyridoxal phosphate)lysine" evidence="7">
    <location>
        <position position="317"/>
    </location>
</feature>
<keyword evidence="12" id="KW-1185">Reference proteome</keyword>
<dbReference type="OrthoDB" id="5152799at2759"/>
<dbReference type="GO" id="GO:0006538">
    <property type="term" value="P:L-glutamate catabolic process"/>
    <property type="evidence" value="ECO:0007669"/>
    <property type="project" value="EnsemblFungi"/>
</dbReference>
<keyword evidence="5 8" id="KW-0456">Lyase</keyword>
<dbReference type="PANTHER" id="PTHR43321">
    <property type="entry name" value="GLUTAMATE DECARBOXYLASE"/>
    <property type="match status" value="1"/>
</dbReference>
<evidence type="ECO:0000256" key="3">
    <source>
        <dbReference type="ARBA" id="ARBA00012421"/>
    </source>
</evidence>
<dbReference type="NCBIfam" id="TIGR01788">
    <property type="entry name" value="Glu-decarb-GAD"/>
    <property type="match status" value="1"/>
</dbReference>
<comment type="cofactor">
    <cofactor evidence="1 7 8">
        <name>pyridoxal 5'-phosphate</name>
        <dbReference type="ChEBI" id="CHEBI:597326"/>
    </cofactor>
</comment>
<dbReference type="GeneID" id="13883121"/>
<dbReference type="GO" id="GO:0005829">
    <property type="term" value="C:cytosol"/>
    <property type="evidence" value="ECO:0007669"/>
    <property type="project" value="TreeGrafter"/>
</dbReference>
<keyword evidence="4 7" id="KW-0663">Pyridoxal phosphate</keyword>
<evidence type="ECO:0000256" key="10">
    <source>
        <dbReference type="SAM" id="MobiDB-lite"/>
    </source>
</evidence>
<dbReference type="KEGG" id="kaf:KAFR_0B03640"/>
<dbReference type="InterPro" id="IPR010107">
    <property type="entry name" value="Glutamate_decarboxylase"/>
</dbReference>
<evidence type="ECO:0000256" key="1">
    <source>
        <dbReference type="ARBA" id="ARBA00001933"/>
    </source>
</evidence>
<accession>H2AQL1</accession>
<dbReference type="Pfam" id="PF00282">
    <property type="entry name" value="Pyridoxal_deC"/>
    <property type="match status" value="1"/>
</dbReference>
<dbReference type="InterPro" id="IPR015421">
    <property type="entry name" value="PyrdxlP-dep_Trfase_major"/>
</dbReference>
<protein>
    <recommendedName>
        <fullName evidence="3 9">Glutamate decarboxylase</fullName>
        <ecNumber evidence="3 9">4.1.1.15</ecNumber>
    </recommendedName>
</protein>
<dbReference type="GO" id="GO:0030170">
    <property type="term" value="F:pyridoxal phosphate binding"/>
    <property type="evidence" value="ECO:0007669"/>
    <property type="project" value="InterPro"/>
</dbReference>
<dbReference type="InParanoid" id="H2AQL1"/>
<evidence type="ECO:0000313" key="11">
    <source>
        <dbReference type="EMBL" id="CCF56661.1"/>
    </source>
</evidence>
<name>H2AQL1_KAZAF</name>
<dbReference type="AlphaFoldDB" id="H2AQL1"/>
<keyword evidence="9" id="KW-0210">Decarboxylase</keyword>
<dbReference type="RefSeq" id="XP_003955796.1">
    <property type="nucleotide sequence ID" value="XM_003955747.1"/>
</dbReference>
<feature type="compositionally biased region" description="Basic residues" evidence="10">
    <location>
        <begin position="1"/>
        <end position="18"/>
    </location>
</feature>
<dbReference type="eggNOG" id="KOG1383">
    <property type="taxonomic scope" value="Eukaryota"/>
</dbReference>
<evidence type="ECO:0000313" key="12">
    <source>
        <dbReference type="Proteomes" id="UP000005220"/>
    </source>
</evidence>
<dbReference type="PANTHER" id="PTHR43321:SF3">
    <property type="entry name" value="GLUTAMATE DECARBOXYLASE"/>
    <property type="match status" value="1"/>
</dbReference>
<dbReference type="EMBL" id="HE650822">
    <property type="protein sequence ID" value="CCF56661.1"/>
    <property type="molecule type" value="Genomic_DNA"/>
</dbReference>
<evidence type="ECO:0000256" key="2">
    <source>
        <dbReference type="ARBA" id="ARBA00009533"/>
    </source>
</evidence>
<dbReference type="EC" id="4.1.1.15" evidence="3 9"/>
<dbReference type="FunFam" id="3.40.640.10:FF:000017">
    <property type="entry name" value="Glutamate decarboxylase"/>
    <property type="match status" value="1"/>
</dbReference>
<dbReference type="InterPro" id="IPR015424">
    <property type="entry name" value="PyrdxlP-dep_Trfase"/>
</dbReference>
<comment type="similarity">
    <text evidence="2 8">Belongs to the group II decarboxylase family.</text>
</comment>
<evidence type="ECO:0000256" key="8">
    <source>
        <dbReference type="RuleBase" id="RU000382"/>
    </source>
</evidence>
<sequence length="598" mass="68409">MLHRHSAKHRNPRTVFTHKKSDLPPESKLLSYQEQELEKGKLSGVESVDDARPTLANKYKIPKQGIEEKYAYQLVHNELTLDGNPHLNLASFVNTYSTDEAKRLITENLNKNLADNDEYPQLIEITQRCISILSQLWHCDENMEPMGCSTTGSSEAIMLGGLAMKKNWVKKMEKAGKPIDKPNIVMSCACQVALEKFARYFDVECRLVPVSAKSHHMLDPSLLHEYVDENTIGLFVIMGTTYTGHLEDVEDVSNTLTKLEKEHPEWSNTQIPIHVDGASGGFIVPFAFENSHMKEFGLERWAFNNPRVVSINTSSHKFGLTTPGLGWVLWKDEAYLPQELRFRLKYLGGVEETFGLNFSRPGFQVVHQYFNFISKGAAGYRETFRRSLFVARVFSHGLLTSNKLKGCFDIVSSIHEKITDSSTPKGVNEYWESPSLFKPGVPLVAFKLTKEFQAEYSEIPQVLISSMLRARGWIIPNYPLPKSTDESDKDEVLRVVFRHEMKLDLAQLLLFDIEMVMQRLVNSYRRVCMHVDKKLTESDESKGLRRSFIYDMLLTLASPEGEEISEGDLNAKEDELNKKHKKKQEIRERTSRNYRGTC</sequence>
<dbReference type="HOGENOM" id="CLU_019582_2_3_1"/>
<organism evidence="11 12">
    <name type="scientific">Kazachstania africana (strain ATCC 22294 / BCRC 22015 / CBS 2517 / CECT 1963 / NBRC 1671 / NRRL Y-8276)</name>
    <name type="common">Yeast</name>
    <name type="synonym">Kluyveromyces africanus</name>
    <dbReference type="NCBI Taxonomy" id="1071382"/>
    <lineage>
        <taxon>Eukaryota</taxon>
        <taxon>Fungi</taxon>
        <taxon>Dikarya</taxon>
        <taxon>Ascomycota</taxon>
        <taxon>Saccharomycotina</taxon>
        <taxon>Saccharomycetes</taxon>
        <taxon>Saccharomycetales</taxon>
        <taxon>Saccharomycetaceae</taxon>
        <taxon>Kazachstania</taxon>
    </lineage>
</organism>
<dbReference type="GO" id="GO:0034599">
    <property type="term" value="P:cellular response to oxidative stress"/>
    <property type="evidence" value="ECO:0007669"/>
    <property type="project" value="EnsemblFungi"/>
</dbReference>
<dbReference type="Proteomes" id="UP000005220">
    <property type="component" value="Chromosome 2"/>
</dbReference>
<feature type="region of interest" description="Disordered" evidence="10">
    <location>
        <begin position="564"/>
        <end position="598"/>
    </location>
</feature>
<proteinExistence type="inferred from homology"/>
<comment type="catalytic activity">
    <reaction evidence="6 9">
        <text>L-glutamate + H(+) = 4-aminobutanoate + CO2</text>
        <dbReference type="Rhea" id="RHEA:17785"/>
        <dbReference type="ChEBI" id="CHEBI:15378"/>
        <dbReference type="ChEBI" id="CHEBI:16526"/>
        <dbReference type="ChEBI" id="CHEBI:29985"/>
        <dbReference type="ChEBI" id="CHEBI:59888"/>
        <dbReference type="EC" id="4.1.1.15"/>
    </reaction>
</comment>
<dbReference type="Gene3D" id="3.40.640.10">
    <property type="entry name" value="Type I PLP-dependent aspartate aminotransferase-like (Major domain)"/>
    <property type="match status" value="1"/>
</dbReference>
<dbReference type="FunCoup" id="H2AQL1">
    <property type="interactions" value="380"/>
</dbReference>
<dbReference type="Gene3D" id="4.10.280.50">
    <property type="match status" value="1"/>
</dbReference>
<dbReference type="SUPFAM" id="SSF53383">
    <property type="entry name" value="PLP-dependent transferases"/>
    <property type="match status" value="1"/>
</dbReference>